<evidence type="ECO:0000313" key="2">
    <source>
        <dbReference type="EMBL" id="MEE1944371.1"/>
    </source>
</evidence>
<sequence>MKKILINCFVLTACIAVWMGCKRDSDYIISTPSDFISNFDLRKLYTGADVTLTKENMRAATSLKGQVISDHSGNNLPAGLLVVQNLRATGNGIDSLRGIAINIGADAAKYIPGDSVHVKIEGGILKRVDGTLEITGVSGANVTKISSGRKLIINRGFINLINSQPDKYESTFLNIWKGTYNPSLAPSAVFAGSKTLNDGTGDITLFTQNSAVFANSTPPYSADYRGIVLNNMQDGKLQPRFYIRTLADAFVLSSTPDVPEIIITGFINDPQGSDTNAEYIQCRATKDINFADTKFTIVTNNNAGATLPVGYPAEGWATGSGKTYKLELTSGTVSKGEFFYVGASNKLINGPGSTSIAASKWIRSAAYNTNSPFFNSSNTTRGSSTTNLLANSGNAFGIAVFRGISVDKTTVPIDVVFVHNGGSLYDSANQVGYRIGNTDVYDVVDHNTNKAQPFFLSGSNIQKFTYQPNAGASDGSGQGYWFALGGVFDTTLGKWVKARSHIHIKLSSTSVISEIETTNATELK</sequence>
<protein>
    <submittedName>
        <fullName evidence="2">DUF5689 domain-containing protein</fullName>
    </submittedName>
</protein>
<proteinExistence type="predicted"/>
<dbReference type="Pfam" id="PF18942">
    <property type="entry name" value="DUF5689"/>
    <property type="match status" value="1"/>
</dbReference>
<gene>
    <name evidence="2" type="ORF">VRU48_04580</name>
</gene>
<reference evidence="2 3" key="1">
    <citation type="submission" date="2024-01" db="EMBL/GenBank/DDBJ databases">
        <title>Pedobacter sp. nov., isolated from fresh soil.</title>
        <authorList>
            <person name="Le N.T.T."/>
        </authorList>
    </citation>
    <scope>NUCLEOTIDE SEQUENCE [LARGE SCALE GENOMIC DNA]</scope>
    <source>
        <strain evidence="2 3">KR3-3</strain>
    </source>
</reference>
<comment type="caution">
    <text evidence="2">The sequence shown here is derived from an EMBL/GenBank/DDBJ whole genome shotgun (WGS) entry which is preliminary data.</text>
</comment>
<evidence type="ECO:0000313" key="3">
    <source>
        <dbReference type="Proteomes" id="UP001336835"/>
    </source>
</evidence>
<organism evidence="2 3">
    <name type="scientific">Pedobacter albus</name>
    <dbReference type="NCBI Taxonomy" id="3113905"/>
    <lineage>
        <taxon>Bacteria</taxon>
        <taxon>Pseudomonadati</taxon>
        <taxon>Bacteroidota</taxon>
        <taxon>Sphingobacteriia</taxon>
        <taxon>Sphingobacteriales</taxon>
        <taxon>Sphingobacteriaceae</taxon>
        <taxon>Pedobacter</taxon>
    </lineage>
</organism>
<dbReference type="Proteomes" id="UP001336835">
    <property type="component" value="Unassembled WGS sequence"/>
</dbReference>
<dbReference type="InterPro" id="IPR043744">
    <property type="entry name" value="DUF5689"/>
</dbReference>
<feature type="domain" description="DUF5689" evidence="1">
    <location>
        <begin position="39"/>
        <end position="248"/>
    </location>
</feature>
<keyword evidence="3" id="KW-1185">Reference proteome</keyword>
<accession>A0ABU7I4H9</accession>
<dbReference type="EMBL" id="JAZDQT010000001">
    <property type="protein sequence ID" value="MEE1944371.1"/>
    <property type="molecule type" value="Genomic_DNA"/>
</dbReference>
<dbReference type="RefSeq" id="WP_330106744.1">
    <property type="nucleotide sequence ID" value="NZ_JAZDQT010000001.1"/>
</dbReference>
<name>A0ABU7I4H9_9SPHI</name>
<dbReference type="PROSITE" id="PS51257">
    <property type="entry name" value="PROKAR_LIPOPROTEIN"/>
    <property type="match status" value="1"/>
</dbReference>
<evidence type="ECO:0000259" key="1">
    <source>
        <dbReference type="Pfam" id="PF18942"/>
    </source>
</evidence>